<dbReference type="InterPro" id="IPR022893">
    <property type="entry name" value="Shikimate_DH_fam"/>
</dbReference>
<proteinExistence type="inferred from homology"/>
<dbReference type="InterPro" id="IPR036291">
    <property type="entry name" value="NAD(P)-bd_dom_sf"/>
</dbReference>
<dbReference type="CDD" id="cd01065">
    <property type="entry name" value="NAD_bind_Shikimate_DH"/>
    <property type="match status" value="1"/>
</dbReference>
<keyword evidence="3" id="KW-0521">NADP</keyword>
<name>A0A3B0UTK3_9ZZZZ</name>
<dbReference type="InterPro" id="IPR046346">
    <property type="entry name" value="Aminoacid_DH-like_N_sf"/>
</dbReference>
<protein>
    <recommendedName>
        <fullName evidence="1">shikimate dehydrogenase (NADP(+))</fullName>
        <ecNumber evidence="1">1.1.1.25</ecNumber>
    </recommendedName>
</protein>
<dbReference type="InterPro" id="IPR013708">
    <property type="entry name" value="Shikimate_DH-bd_N"/>
</dbReference>
<organism evidence="9">
    <name type="scientific">hydrothermal vent metagenome</name>
    <dbReference type="NCBI Taxonomy" id="652676"/>
    <lineage>
        <taxon>unclassified sequences</taxon>
        <taxon>metagenomes</taxon>
        <taxon>ecological metagenomes</taxon>
    </lineage>
</organism>
<evidence type="ECO:0000256" key="1">
    <source>
        <dbReference type="ARBA" id="ARBA00012962"/>
    </source>
</evidence>
<feature type="domain" description="Shikimate dehydrogenase substrate binding N-terminal" evidence="7">
    <location>
        <begin position="21"/>
        <end position="101"/>
    </location>
</feature>
<dbReference type="PANTHER" id="PTHR21089:SF1">
    <property type="entry name" value="BIFUNCTIONAL 3-DEHYDROQUINATE DEHYDRATASE_SHIKIMATE DEHYDROGENASE, CHLOROPLASTIC"/>
    <property type="match status" value="1"/>
</dbReference>
<keyword evidence="5" id="KW-0057">Aromatic amino acid biosynthesis</keyword>
<dbReference type="Gene3D" id="3.40.50.720">
    <property type="entry name" value="NAD(P)-binding Rossmann-like Domain"/>
    <property type="match status" value="1"/>
</dbReference>
<evidence type="ECO:0000259" key="8">
    <source>
        <dbReference type="Pfam" id="PF18317"/>
    </source>
</evidence>
<feature type="domain" description="SDH C-terminal" evidence="8">
    <location>
        <begin position="251"/>
        <end position="279"/>
    </location>
</feature>
<evidence type="ECO:0000256" key="3">
    <source>
        <dbReference type="ARBA" id="ARBA00022857"/>
    </source>
</evidence>
<sequence>MTMADDNRTINVNGETATFGIIGNPVHHSLSPEMHNAAFHALGLNNIYVPLPTTHLRDAVAGLRALGFRGASVTIPYKEDILPLVDHVDPVAARIGAVNTLVIKQQTDGRSPAISGYNTDWIGANRALAEKLELKGSRVLIIGAGGAARAIGFGLKEAGAEVMVTNRTVEKGERLAGRLDCRFYRLEELGLLKADALVNATSVGMTPAPENTPVQKEFLHNFAAVMDIVYAPVTTRLLQEAAASGCRVVDGLAMLLYQGASQFELWTGRPAPVGVMRDILAKRLKTIK</sequence>
<dbReference type="SUPFAM" id="SSF51735">
    <property type="entry name" value="NAD(P)-binding Rossmann-fold domains"/>
    <property type="match status" value="1"/>
</dbReference>
<dbReference type="GO" id="GO:0019632">
    <property type="term" value="P:shikimate metabolic process"/>
    <property type="evidence" value="ECO:0007669"/>
    <property type="project" value="InterPro"/>
</dbReference>
<accession>A0A3B0UTK3</accession>
<dbReference type="EMBL" id="UOEY01000005">
    <property type="protein sequence ID" value="VAW34308.1"/>
    <property type="molecule type" value="Genomic_DNA"/>
</dbReference>
<dbReference type="AlphaFoldDB" id="A0A3B0UTK3"/>
<dbReference type="Gene3D" id="3.40.50.10860">
    <property type="entry name" value="Leucine Dehydrogenase, chain A, domain 1"/>
    <property type="match status" value="1"/>
</dbReference>
<dbReference type="InterPro" id="IPR011342">
    <property type="entry name" value="Shikimate_DH"/>
</dbReference>
<dbReference type="NCBIfam" id="TIGR00507">
    <property type="entry name" value="aroE"/>
    <property type="match status" value="1"/>
</dbReference>
<keyword evidence="2" id="KW-0028">Amino-acid biosynthesis</keyword>
<evidence type="ECO:0000256" key="4">
    <source>
        <dbReference type="ARBA" id="ARBA00023002"/>
    </source>
</evidence>
<keyword evidence="4 9" id="KW-0560">Oxidoreductase</keyword>
<dbReference type="Pfam" id="PF08501">
    <property type="entry name" value="Shikimate_dh_N"/>
    <property type="match status" value="1"/>
</dbReference>
<feature type="domain" description="Quinate/shikimate 5-dehydrogenase/glutamyl-tRNA reductase" evidence="6">
    <location>
        <begin position="132"/>
        <end position="202"/>
    </location>
</feature>
<dbReference type="SUPFAM" id="SSF53223">
    <property type="entry name" value="Aminoacid dehydrogenase-like, N-terminal domain"/>
    <property type="match status" value="1"/>
</dbReference>
<evidence type="ECO:0000256" key="2">
    <source>
        <dbReference type="ARBA" id="ARBA00022605"/>
    </source>
</evidence>
<dbReference type="GO" id="GO:0008652">
    <property type="term" value="P:amino acid biosynthetic process"/>
    <property type="evidence" value="ECO:0007669"/>
    <property type="project" value="UniProtKB-KW"/>
</dbReference>
<evidence type="ECO:0000256" key="5">
    <source>
        <dbReference type="ARBA" id="ARBA00023141"/>
    </source>
</evidence>
<dbReference type="InterPro" id="IPR041121">
    <property type="entry name" value="SDH_C"/>
</dbReference>
<dbReference type="GO" id="GO:0009423">
    <property type="term" value="P:chorismate biosynthetic process"/>
    <property type="evidence" value="ECO:0007669"/>
    <property type="project" value="UniProtKB-UniPathway"/>
</dbReference>
<gene>
    <name evidence="9" type="ORF">MNBD_DELTA04-1464</name>
</gene>
<evidence type="ECO:0000313" key="9">
    <source>
        <dbReference type="EMBL" id="VAW34308.1"/>
    </source>
</evidence>
<dbReference type="PANTHER" id="PTHR21089">
    <property type="entry name" value="SHIKIMATE DEHYDROGENASE"/>
    <property type="match status" value="1"/>
</dbReference>
<dbReference type="GO" id="GO:0004764">
    <property type="term" value="F:shikimate 3-dehydrogenase (NADP+) activity"/>
    <property type="evidence" value="ECO:0007669"/>
    <property type="project" value="UniProtKB-EC"/>
</dbReference>
<dbReference type="NCBIfam" id="NF001319">
    <property type="entry name" value="PRK00258.3-3"/>
    <property type="match status" value="1"/>
</dbReference>
<dbReference type="GO" id="GO:0050661">
    <property type="term" value="F:NADP binding"/>
    <property type="evidence" value="ECO:0007669"/>
    <property type="project" value="InterPro"/>
</dbReference>
<dbReference type="InterPro" id="IPR006151">
    <property type="entry name" value="Shikm_DH/Glu-tRNA_Rdtase"/>
</dbReference>
<evidence type="ECO:0000259" key="7">
    <source>
        <dbReference type="Pfam" id="PF08501"/>
    </source>
</evidence>
<evidence type="ECO:0000259" key="6">
    <source>
        <dbReference type="Pfam" id="PF01488"/>
    </source>
</evidence>
<dbReference type="UniPathway" id="UPA00053">
    <property type="reaction ID" value="UER00087"/>
</dbReference>
<dbReference type="EC" id="1.1.1.25" evidence="1"/>
<dbReference type="GO" id="GO:0009073">
    <property type="term" value="P:aromatic amino acid family biosynthetic process"/>
    <property type="evidence" value="ECO:0007669"/>
    <property type="project" value="UniProtKB-KW"/>
</dbReference>
<dbReference type="HAMAP" id="MF_00222">
    <property type="entry name" value="Shikimate_DH_AroE"/>
    <property type="match status" value="1"/>
</dbReference>
<dbReference type="Pfam" id="PF18317">
    <property type="entry name" value="SDH_C"/>
    <property type="match status" value="1"/>
</dbReference>
<reference evidence="9" key="1">
    <citation type="submission" date="2018-06" db="EMBL/GenBank/DDBJ databases">
        <authorList>
            <person name="Zhirakovskaya E."/>
        </authorList>
    </citation>
    <scope>NUCLEOTIDE SEQUENCE</scope>
</reference>
<dbReference type="Pfam" id="PF01488">
    <property type="entry name" value="Shikimate_DH"/>
    <property type="match status" value="1"/>
</dbReference>